<dbReference type="Pfam" id="PF13689">
    <property type="entry name" value="DUF4154"/>
    <property type="match status" value="1"/>
</dbReference>
<name>A0A5E4Z1D9_9BURK</name>
<protein>
    <recommendedName>
        <fullName evidence="3">YfiR family protein</fullName>
    </recommendedName>
</protein>
<accession>A0A5E4Z1D9</accession>
<organism evidence="1 2">
    <name type="scientific">Pandoraea iniqua</name>
    <dbReference type="NCBI Taxonomy" id="2508288"/>
    <lineage>
        <taxon>Bacteria</taxon>
        <taxon>Pseudomonadati</taxon>
        <taxon>Pseudomonadota</taxon>
        <taxon>Betaproteobacteria</taxon>
        <taxon>Burkholderiales</taxon>
        <taxon>Burkholderiaceae</taxon>
        <taxon>Pandoraea</taxon>
    </lineage>
</organism>
<evidence type="ECO:0008006" key="3">
    <source>
        <dbReference type="Google" id="ProtNLM"/>
    </source>
</evidence>
<reference evidence="1 2" key="1">
    <citation type="submission" date="2019-08" db="EMBL/GenBank/DDBJ databases">
        <authorList>
            <person name="Peeters C."/>
        </authorList>
    </citation>
    <scope>NUCLEOTIDE SEQUENCE [LARGE SCALE GENOMIC DNA]</scope>
    <source>
        <strain evidence="1 2">LMG 31115</strain>
    </source>
</reference>
<dbReference type="EMBL" id="CABPSI010000006">
    <property type="protein sequence ID" value="VVE55041.1"/>
    <property type="molecule type" value="Genomic_DNA"/>
</dbReference>
<dbReference type="InterPro" id="IPR025293">
    <property type="entry name" value="YfiR/HmsC-like"/>
</dbReference>
<evidence type="ECO:0000313" key="2">
    <source>
        <dbReference type="Proteomes" id="UP000333828"/>
    </source>
</evidence>
<dbReference type="AlphaFoldDB" id="A0A5E4Z1D9"/>
<gene>
    <name evidence="1" type="ORF">PIN31115_04952</name>
</gene>
<evidence type="ECO:0000313" key="1">
    <source>
        <dbReference type="EMBL" id="VVE55041.1"/>
    </source>
</evidence>
<sequence length="232" mass="23994">MLYCVCALTGSTASRGRHPHLVPRFARVRVALFFLCLWWLAMGSAAAQAPGGGAVPAVSAAPGASAAPAVPAAPGSPGSSTAAGTREANVRQVVLGIISFTRWPTTPAKVRLCVSGNTDYARDLLAGPLPSAGLPVEAQRLPVGDPAVATSCDALYLGAVSDAERRQVLSSIAGHPMLTISERNDSCTLGTMFCLNIDADRVTFDINLDTVARSGVRVHPNVLKLARKPGTP</sequence>
<proteinExistence type="predicted"/>
<dbReference type="Proteomes" id="UP000333828">
    <property type="component" value="Unassembled WGS sequence"/>
</dbReference>
<keyword evidence="2" id="KW-1185">Reference proteome</keyword>